<dbReference type="GO" id="GO:0006098">
    <property type="term" value="P:pentose-phosphate shunt"/>
    <property type="evidence" value="ECO:0007669"/>
    <property type="project" value="UniProtKB-UniPathway"/>
</dbReference>
<gene>
    <name evidence="7" type="primary">gnd</name>
    <name evidence="7" type="ORF">A357_043</name>
</gene>
<keyword evidence="3" id="KW-0560">Oxidoreductase</keyword>
<dbReference type="AlphaFoldDB" id="J3VQM4"/>
<dbReference type="InterPro" id="IPR006183">
    <property type="entry name" value="Pgluconate_DH"/>
</dbReference>
<sequence>MFAYRKIFKNIFNFMYVNHIGIIGFGSMGKNITLNLIRKNYFLSIYNREKIYLNNFFFNIKIITNSLKKFINSFSYNKIIIILIKPGLPVKNILFKFKNKLSILDIVIDFGNSYFKNTYLNYINIKKKFNFLSAGISGGNEGALNGLCIMIDGNFTILKKIFFFVRSISINNYLRYSYSVSIGIGSAHYLKMIHNAIEYGILQIISEIYFLLKIIFKKKRKIIDIIIFWNKNEINLYLLKILINIIIKKNIKILDIINQKGTGSWNVIHSIKNNININSILEALIIRIISSNIYIRNLIIKNNNFIIKSNFSILTFKIKKTFFFCIFFCYLQGFNQIIKIKKKYNWFYNYNNVLKSYLNSCIINSNIIYYLINIKKNFFLINKFLILIKKNINYYKYIFLIIVNCEIVNFSMFSCFNFINIIINKNYNFKIIQIQRNYFGNHLLKFL</sequence>
<dbReference type="GO" id="GO:0050661">
    <property type="term" value="F:NADP binding"/>
    <property type="evidence" value="ECO:0007669"/>
    <property type="project" value="InterPro"/>
</dbReference>
<feature type="transmembrane region" description="Helical" evidence="5">
    <location>
        <begin position="394"/>
        <end position="419"/>
    </location>
</feature>
<dbReference type="HOGENOM" id="CLU_024540_4_1_6"/>
<dbReference type="SMART" id="SM01350">
    <property type="entry name" value="6PGD"/>
    <property type="match status" value="1"/>
</dbReference>
<evidence type="ECO:0000313" key="7">
    <source>
        <dbReference type="EMBL" id="AFP84266.1"/>
    </source>
</evidence>
<dbReference type="PANTHER" id="PTHR11811">
    <property type="entry name" value="6-PHOSPHOGLUCONATE DEHYDROGENASE"/>
    <property type="match status" value="1"/>
</dbReference>
<keyword evidence="4" id="KW-0311">Gluconate utilization</keyword>
<dbReference type="KEGG" id="crv:A357_043"/>
<dbReference type="Gene3D" id="1.10.1040.10">
    <property type="entry name" value="N-(1-d-carboxylethyl)-l-norvaline Dehydrogenase, domain 2"/>
    <property type="match status" value="1"/>
</dbReference>
<evidence type="ECO:0000259" key="6">
    <source>
        <dbReference type="SMART" id="SM01350"/>
    </source>
</evidence>
<dbReference type="Proteomes" id="UP000003935">
    <property type="component" value="Chromosome"/>
</dbReference>
<organism evidence="7 8">
    <name type="scientific">Candidatus Carsonella ruddii PC isolate NHV</name>
    <dbReference type="NCBI Taxonomy" id="1202540"/>
    <lineage>
        <taxon>Bacteria</taxon>
        <taxon>Pseudomonadati</taxon>
        <taxon>Pseudomonadota</taxon>
        <taxon>Gammaproteobacteria</taxon>
        <taxon>Oceanospirillales</taxon>
        <taxon>Halomonadaceae</taxon>
        <taxon>Zymobacter group</taxon>
        <taxon>Candidatus Carsonella</taxon>
    </lineage>
</organism>
<dbReference type="Pfam" id="PF03446">
    <property type="entry name" value="NAD_binding_2"/>
    <property type="match status" value="1"/>
</dbReference>
<evidence type="ECO:0000256" key="1">
    <source>
        <dbReference type="ARBA" id="ARBA00004959"/>
    </source>
</evidence>
<dbReference type="InterPro" id="IPR036291">
    <property type="entry name" value="NAD(P)-bd_dom_sf"/>
</dbReference>
<evidence type="ECO:0000313" key="8">
    <source>
        <dbReference type="Proteomes" id="UP000003935"/>
    </source>
</evidence>
<evidence type="ECO:0000256" key="5">
    <source>
        <dbReference type="SAM" id="Phobius"/>
    </source>
</evidence>
<dbReference type="EMBL" id="CP003545">
    <property type="protein sequence ID" value="AFP84266.1"/>
    <property type="molecule type" value="Genomic_DNA"/>
</dbReference>
<comment type="similarity">
    <text evidence="2">Belongs to the 6-phosphogluconate dehydrogenase family.</text>
</comment>
<dbReference type="PRINTS" id="PR00076">
    <property type="entry name" value="6PGDHDRGNASE"/>
</dbReference>
<dbReference type="GO" id="GO:0019521">
    <property type="term" value="P:D-gluconate metabolic process"/>
    <property type="evidence" value="ECO:0007669"/>
    <property type="project" value="UniProtKB-KW"/>
</dbReference>
<keyword evidence="5" id="KW-0472">Membrane</keyword>
<reference evidence="7 8" key="1">
    <citation type="journal article" date="2012" name="Mol. Biol. Evol.">
        <title>Genome reduction and co-evolution between the primary and secondary bacterial symbionts of psyllids.</title>
        <authorList>
            <person name="Sloan D.B."/>
            <person name="Moran N.A."/>
        </authorList>
    </citation>
    <scope>NUCLEOTIDE SEQUENCE [LARGE SCALE GENOMIC DNA]</scope>
    <source>
        <strain evidence="7 8">PC</strain>
    </source>
</reference>
<accession>J3VQM4</accession>
<evidence type="ECO:0000256" key="2">
    <source>
        <dbReference type="ARBA" id="ARBA00008419"/>
    </source>
</evidence>
<name>J3VQM4_CARRU</name>
<proteinExistence type="inferred from homology"/>
<dbReference type="STRING" id="1202540.A357_043"/>
<evidence type="ECO:0000256" key="4">
    <source>
        <dbReference type="ARBA" id="ARBA00023064"/>
    </source>
</evidence>
<feature type="domain" description="6-phosphogluconate dehydrogenase C-terminal" evidence="6">
    <location>
        <begin position="188"/>
        <end position="443"/>
    </location>
</feature>
<keyword evidence="5" id="KW-1133">Transmembrane helix</keyword>
<dbReference type="SUPFAM" id="SSF48179">
    <property type="entry name" value="6-phosphogluconate dehydrogenase C-terminal domain-like"/>
    <property type="match status" value="1"/>
</dbReference>
<dbReference type="PATRIC" id="fig|1202540.3.peg.40"/>
<dbReference type="InterPro" id="IPR006115">
    <property type="entry name" value="6PGDH_NADP-bd"/>
</dbReference>
<dbReference type="GO" id="GO:0004616">
    <property type="term" value="F:phosphogluconate dehydrogenase (decarboxylating) activity"/>
    <property type="evidence" value="ECO:0007669"/>
    <property type="project" value="InterPro"/>
</dbReference>
<dbReference type="InterPro" id="IPR008927">
    <property type="entry name" value="6-PGluconate_DH-like_C_sf"/>
</dbReference>
<dbReference type="InterPro" id="IPR006114">
    <property type="entry name" value="6PGDH_C"/>
</dbReference>
<feature type="transmembrane region" description="Helical" evidence="5">
    <location>
        <begin position="357"/>
        <end position="374"/>
    </location>
</feature>
<dbReference type="OrthoDB" id="9804542at2"/>
<dbReference type="Gene3D" id="3.40.50.720">
    <property type="entry name" value="NAD(P)-binding Rossmann-like Domain"/>
    <property type="match status" value="1"/>
</dbReference>
<dbReference type="Pfam" id="PF00393">
    <property type="entry name" value="6PGD"/>
    <property type="match status" value="1"/>
</dbReference>
<comment type="pathway">
    <text evidence="1">Carbohydrate degradation; pentose phosphate pathway.</text>
</comment>
<evidence type="ECO:0000256" key="3">
    <source>
        <dbReference type="ARBA" id="ARBA00023002"/>
    </source>
</evidence>
<dbReference type="UniPathway" id="UPA00115"/>
<keyword evidence="5" id="KW-0812">Transmembrane</keyword>
<protein>
    <submittedName>
        <fullName evidence="7">6-phosphogluconate dehydrogenase</fullName>
    </submittedName>
</protein>
<dbReference type="SUPFAM" id="SSF51735">
    <property type="entry name" value="NAD(P)-binding Rossmann-fold domains"/>
    <property type="match status" value="1"/>
</dbReference>
<dbReference type="InterPro" id="IPR013328">
    <property type="entry name" value="6PGD_dom2"/>
</dbReference>